<sequence length="175" mass="19927">MEFFQNKIVQWVLIIVLVAFIIYYLFTKNTETFNNQNMFRAPAFEIEKIYEEPRVPVEYVNLENGTIMAGKEFIPQDTVIPAWGEQYGVAETLDNNDLSDGQGGSFTLSNNICSPSCCANQYPTPFEIPYDSFVCNNKDELKPSNYVCNNSWQNAGCMCVTKAQEKYLYDRGGNA</sequence>
<name>A0A1V0SCC8_9VIRU</name>
<keyword evidence="1" id="KW-0812">Transmembrane</keyword>
<gene>
    <name evidence="2" type="ORF">Catovirus_2_273</name>
</gene>
<keyword evidence="1" id="KW-1133">Transmembrane helix</keyword>
<reference evidence="2" key="1">
    <citation type="journal article" date="2017" name="Science">
        <title>Giant viruses with an expanded complement of translation system components.</title>
        <authorList>
            <person name="Schulz F."/>
            <person name="Yutin N."/>
            <person name="Ivanova N.N."/>
            <person name="Ortega D.R."/>
            <person name="Lee T.K."/>
            <person name="Vierheilig J."/>
            <person name="Daims H."/>
            <person name="Horn M."/>
            <person name="Wagner M."/>
            <person name="Jensen G.J."/>
            <person name="Kyrpides N.C."/>
            <person name="Koonin E.V."/>
            <person name="Woyke T."/>
        </authorList>
    </citation>
    <scope>NUCLEOTIDE SEQUENCE</scope>
    <source>
        <strain evidence="2">CTV1</strain>
    </source>
</reference>
<feature type="transmembrane region" description="Helical" evidence="1">
    <location>
        <begin position="7"/>
        <end position="26"/>
    </location>
</feature>
<protein>
    <submittedName>
        <fullName evidence="2">Uncharacterized protein</fullName>
    </submittedName>
</protein>
<dbReference type="EMBL" id="KY684084">
    <property type="protein sequence ID" value="ARF09324.1"/>
    <property type="molecule type" value="Genomic_DNA"/>
</dbReference>
<organism evidence="2">
    <name type="scientific">Catovirus CTV1</name>
    <dbReference type="NCBI Taxonomy" id="1977631"/>
    <lineage>
        <taxon>Viruses</taxon>
        <taxon>Varidnaviria</taxon>
        <taxon>Bamfordvirae</taxon>
        <taxon>Nucleocytoviricota</taxon>
        <taxon>Megaviricetes</taxon>
        <taxon>Imitervirales</taxon>
        <taxon>Mimiviridae</taxon>
        <taxon>Klosneuvirinae</taxon>
        <taxon>Catovirus</taxon>
    </lineage>
</organism>
<proteinExistence type="predicted"/>
<evidence type="ECO:0000313" key="2">
    <source>
        <dbReference type="EMBL" id="ARF09324.1"/>
    </source>
</evidence>
<keyword evidence="1" id="KW-0472">Membrane</keyword>
<accession>A0A1V0SCC8</accession>
<evidence type="ECO:0000256" key="1">
    <source>
        <dbReference type="SAM" id="Phobius"/>
    </source>
</evidence>